<proteinExistence type="predicted"/>
<name>A0AAD7IAG3_9AGAR</name>
<evidence type="ECO:0000313" key="2">
    <source>
        <dbReference type="EMBL" id="KAJ7737711.1"/>
    </source>
</evidence>
<dbReference type="AlphaFoldDB" id="A0AAD7IAG3"/>
<keyword evidence="1" id="KW-1133">Transmembrane helix</keyword>
<keyword evidence="1" id="KW-0472">Membrane</keyword>
<keyword evidence="1" id="KW-0812">Transmembrane</keyword>
<feature type="transmembrane region" description="Helical" evidence="1">
    <location>
        <begin position="44"/>
        <end position="64"/>
    </location>
</feature>
<organism evidence="2 3">
    <name type="scientific">Mycena metata</name>
    <dbReference type="NCBI Taxonomy" id="1033252"/>
    <lineage>
        <taxon>Eukaryota</taxon>
        <taxon>Fungi</taxon>
        <taxon>Dikarya</taxon>
        <taxon>Basidiomycota</taxon>
        <taxon>Agaricomycotina</taxon>
        <taxon>Agaricomycetes</taxon>
        <taxon>Agaricomycetidae</taxon>
        <taxon>Agaricales</taxon>
        <taxon>Marasmiineae</taxon>
        <taxon>Mycenaceae</taxon>
        <taxon>Mycena</taxon>
    </lineage>
</organism>
<dbReference type="EMBL" id="JARKIB010000115">
    <property type="protein sequence ID" value="KAJ7737711.1"/>
    <property type="molecule type" value="Genomic_DNA"/>
</dbReference>
<dbReference type="Proteomes" id="UP001215598">
    <property type="component" value="Unassembled WGS sequence"/>
</dbReference>
<feature type="transmembrane region" description="Helical" evidence="1">
    <location>
        <begin position="12"/>
        <end position="38"/>
    </location>
</feature>
<gene>
    <name evidence="2" type="ORF">B0H16DRAFT_1571519</name>
</gene>
<reference evidence="2" key="1">
    <citation type="submission" date="2023-03" db="EMBL/GenBank/DDBJ databases">
        <title>Massive genome expansion in bonnet fungi (Mycena s.s.) driven by repeated elements and novel gene families across ecological guilds.</title>
        <authorList>
            <consortium name="Lawrence Berkeley National Laboratory"/>
            <person name="Harder C.B."/>
            <person name="Miyauchi S."/>
            <person name="Viragh M."/>
            <person name="Kuo A."/>
            <person name="Thoen E."/>
            <person name="Andreopoulos B."/>
            <person name="Lu D."/>
            <person name="Skrede I."/>
            <person name="Drula E."/>
            <person name="Henrissat B."/>
            <person name="Morin E."/>
            <person name="Kohler A."/>
            <person name="Barry K."/>
            <person name="LaButti K."/>
            <person name="Morin E."/>
            <person name="Salamov A."/>
            <person name="Lipzen A."/>
            <person name="Mereny Z."/>
            <person name="Hegedus B."/>
            <person name="Baldrian P."/>
            <person name="Stursova M."/>
            <person name="Weitz H."/>
            <person name="Taylor A."/>
            <person name="Grigoriev I.V."/>
            <person name="Nagy L.G."/>
            <person name="Martin F."/>
            <person name="Kauserud H."/>
        </authorList>
    </citation>
    <scope>NUCLEOTIDE SEQUENCE</scope>
    <source>
        <strain evidence="2">CBHHK182m</strain>
    </source>
</reference>
<comment type="caution">
    <text evidence="2">The sequence shown here is derived from an EMBL/GenBank/DDBJ whole genome shotgun (WGS) entry which is preliminary data.</text>
</comment>
<evidence type="ECO:0000256" key="1">
    <source>
        <dbReference type="SAM" id="Phobius"/>
    </source>
</evidence>
<sequence length="66" mass="7671">MVSLLPPSRVIFFFLHSLSCVLHSGPLRLPLLLIFAPLPYPTPLHFISFFFFRFVVILHFTSLLRT</sequence>
<protein>
    <submittedName>
        <fullName evidence="2">Uncharacterized protein</fullName>
    </submittedName>
</protein>
<evidence type="ECO:0000313" key="3">
    <source>
        <dbReference type="Proteomes" id="UP001215598"/>
    </source>
</evidence>
<accession>A0AAD7IAG3</accession>
<keyword evidence="3" id="KW-1185">Reference proteome</keyword>